<keyword evidence="2" id="KW-1185">Reference proteome</keyword>
<dbReference type="InterPro" id="IPR011050">
    <property type="entry name" value="Pectin_lyase_fold/virulence"/>
</dbReference>
<dbReference type="RefSeq" id="WP_203962303.1">
    <property type="nucleotide sequence ID" value="NZ_AP023355.1"/>
</dbReference>
<reference evidence="1 2" key="1">
    <citation type="submission" date="2020-08" db="EMBL/GenBank/DDBJ databases">
        <title>Whole genome shotgun sequence of Actinocatenispora thailandica NBRC 105041.</title>
        <authorList>
            <person name="Komaki H."/>
            <person name="Tamura T."/>
        </authorList>
    </citation>
    <scope>NUCLEOTIDE SEQUENCE [LARGE SCALE GENOMIC DNA]</scope>
    <source>
        <strain evidence="1 2">NBRC 105041</strain>
    </source>
</reference>
<protein>
    <submittedName>
        <fullName evidence="1">Hemolysin</fullName>
    </submittedName>
</protein>
<dbReference type="AlphaFoldDB" id="A0A7R7HXE0"/>
<dbReference type="Gene3D" id="2.160.20.10">
    <property type="entry name" value="Single-stranded right-handed beta-helix, Pectin lyase-like"/>
    <property type="match status" value="1"/>
</dbReference>
<dbReference type="InterPro" id="IPR012334">
    <property type="entry name" value="Pectin_lyas_fold"/>
</dbReference>
<gene>
    <name evidence="1" type="ORF">Athai_33410</name>
</gene>
<dbReference type="KEGG" id="atl:Athai_33410"/>
<sequence length="445" mass="46029">MAAAGALAGGLVLAAPGAGTAGPARAGATPTTYYVDATGGADSNAGTSPDAAWQTLGKVNGRGFAPGDTIEFKKNQTWTGTLTLSSDGVDGAPITVGSYGDGARPVITGGDTCVAVEGNWWVVTEIEATGCGWAGFELGKANSAAGTHGQHDLVDSVLASHNVVGVSIMDTAAFNAVQWSQLIDNDKMSVNDPAPDNDSGAFGVLLNGDDNLVTRNTISGSFADSDDYTYDGAAVEVYGGDRNTVTYNVSVDNETFTELGHQPGGTASDNMFGYNRVTSTKPRAAFLVTRGAGDTNLGPVLGTQAYDNSVYLPQSGYDPATGRGLSEGWVCDAGCSADVLKLRNNVFSVWWKPGYEDGAGADEDNDVYDTSYPETAWQFTAGPHDVRTDDVGWVSKATPDLHLTAASPAIGLGVAPDSQYADALQWDLDGTELSGPRDAGAYQYH</sequence>
<dbReference type="Proteomes" id="UP000611640">
    <property type="component" value="Chromosome"/>
</dbReference>
<evidence type="ECO:0000313" key="2">
    <source>
        <dbReference type="Proteomes" id="UP000611640"/>
    </source>
</evidence>
<organism evidence="1 2">
    <name type="scientific">Actinocatenispora thailandica</name>
    <dbReference type="NCBI Taxonomy" id="227318"/>
    <lineage>
        <taxon>Bacteria</taxon>
        <taxon>Bacillati</taxon>
        <taxon>Actinomycetota</taxon>
        <taxon>Actinomycetes</taxon>
        <taxon>Micromonosporales</taxon>
        <taxon>Micromonosporaceae</taxon>
        <taxon>Actinocatenispora</taxon>
    </lineage>
</organism>
<proteinExistence type="predicted"/>
<accession>A0A7R7HXE0</accession>
<dbReference type="SUPFAM" id="SSF51126">
    <property type="entry name" value="Pectin lyase-like"/>
    <property type="match status" value="1"/>
</dbReference>
<dbReference type="EMBL" id="AP023355">
    <property type="protein sequence ID" value="BCJ35838.1"/>
    <property type="molecule type" value="Genomic_DNA"/>
</dbReference>
<name>A0A7R7HXE0_9ACTN</name>
<evidence type="ECO:0000313" key="1">
    <source>
        <dbReference type="EMBL" id="BCJ35838.1"/>
    </source>
</evidence>